<dbReference type="Gene3D" id="2.60.40.4100">
    <property type="entry name" value="Zona pellucida, ZP-C domain"/>
    <property type="match status" value="1"/>
</dbReference>
<dbReference type="PANTHER" id="PTHR14002">
    <property type="entry name" value="ENDOGLIN/TGF-BETA RECEPTOR TYPE III"/>
    <property type="match status" value="1"/>
</dbReference>
<dbReference type="PANTHER" id="PTHR14002:SF21">
    <property type="entry name" value="SI:CH211-103F14.3-RELATED"/>
    <property type="match status" value="1"/>
</dbReference>
<feature type="transmembrane region" description="Helical" evidence="4">
    <location>
        <begin position="469"/>
        <end position="493"/>
    </location>
</feature>
<evidence type="ECO:0000256" key="4">
    <source>
        <dbReference type="SAM" id="Phobius"/>
    </source>
</evidence>
<sequence length="497" mass="54426">MVLLGLLVVTVVIRGHLALTVEECGSYARRPVEYTDISVVCGTSSIDLAILMCPVVYTGYNESLLILNHISDQSGCRGSLDTSVSPPVVRFSFPLHHDHACGSIFLTTSAPGTAVFSDFSNIQTVNISGIVRSYDPTIGTVTYNAELKYLYSCAYPLEYLINNTQVHVSSSSIAVQDNNGSFISTLSMQLFSDAKYRSPLIIPPQGLELRRDIYVQVIAANLTSHKSSYLTSSYLTSHTSSYLTYHTSSFLTSHTSSYLTSSYLTSHKSSYLTSSYLTSHTSSYLTYHTSSFLTSHTSSYLTSSYLTSQYYVLLDRCYASISPHPSNSTFFNLFVPCSKDQMTVILENGESQKARFSFPAFRFVEQQNQTISTYYLHCLTRLCDISTCSVFKVCQCDGGRRRRNAETTTTQDPALSTTQDPALSTTQDPALSTTQDGLSGPTLITSVPIKTSSDTRASHGSGRSERSTVGLGIAVGILVLVGVIAVLLATTFYRRLQ</sequence>
<feature type="signal peptide" evidence="5">
    <location>
        <begin position="1"/>
        <end position="18"/>
    </location>
</feature>
<organism evidence="7 8">
    <name type="scientific">Coilia grayii</name>
    <name type="common">Gray's grenadier anchovy</name>
    <dbReference type="NCBI Taxonomy" id="363190"/>
    <lineage>
        <taxon>Eukaryota</taxon>
        <taxon>Metazoa</taxon>
        <taxon>Chordata</taxon>
        <taxon>Craniata</taxon>
        <taxon>Vertebrata</taxon>
        <taxon>Euteleostomi</taxon>
        <taxon>Actinopterygii</taxon>
        <taxon>Neopterygii</taxon>
        <taxon>Teleostei</taxon>
        <taxon>Clupei</taxon>
        <taxon>Clupeiformes</taxon>
        <taxon>Clupeoidei</taxon>
        <taxon>Engraulidae</taxon>
        <taxon>Coilinae</taxon>
        <taxon>Coilia</taxon>
    </lineage>
</organism>
<accession>A0ABD1JD88</accession>
<dbReference type="Pfam" id="PF00100">
    <property type="entry name" value="Zona_pellucida"/>
    <property type="match status" value="1"/>
</dbReference>
<evidence type="ECO:0000313" key="8">
    <source>
        <dbReference type="Proteomes" id="UP001591681"/>
    </source>
</evidence>
<dbReference type="InterPro" id="IPR042235">
    <property type="entry name" value="ZP-C_dom"/>
</dbReference>
<dbReference type="EMBL" id="JBHFQA010000016">
    <property type="protein sequence ID" value="KAL2085112.1"/>
    <property type="molecule type" value="Genomic_DNA"/>
</dbReference>
<dbReference type="PROSITE" id="PS51034">
    <property type="entry name" value="ZP_2"/>
    <property type="match status" value="1"/>
</dbReference>
<feature type="chain" id="PRO_5044879721" description="ZP domain-containing protein" evidence="5">
    <location>
        <begin position="19"/>
        <end position="497"/>
    </location>
</feature>
<evidence type="ECO:0000259" key="6">
    <source>
        <dbReference type="PROSITE" id="PS51034"/>
    </source>
</evidence>
<evidence type="ECO:0000256" key="2">
    <source>
        <dbReference type="ARBA" id="ARBA00023157"/>
    </source>
</evidence>
<evidence type="ECO:0000256" key="1">
    <source>
        <dbReference type="ARBA" id="ARBA00022729"/>
    </source>
</evidence>
<evidence type="ECO:0000256" key="3">
    <source>
        <dbReference type="SAM" id="MobiDB-lite"/>
    </source>
</evidence>
<reference evidence="7 8" key="1">
    <citation type="submission" date="2024-09" db="EMBL/GenBank/DDBJ databases">
        <title>A chromosome-level genome assembly of Gray's grenadier anchovy, Coilia grayii.</title>
        <authorList>
            <person name="Fu Z."/>
        </authorList>
    </citation>
    <scope>NUCLEOTIDE SEQUENCE [LARGE SCALE GENOMIC DNA]</scope>
    <source>
        <strain evidence="7">G4</strain>
        <tissue evidence="7">Muscle</tissue>
    </source>
</reference>
<keyword evidence="8" id="KW-1185">Reference proteome</keyword>
<name>A0ABD1JD88_9TELE</name>
<dbReference type="Proteomes" id="UP001591681">
    <property type="component" value="Unassembled WGS sequence"/>
</dbReference>
<keyword evidence="2" id="KW-1015">Disulfide bond</keyword>
<keyword evidence="4" id="KW-1133">Transmembrane helix</keyword>
<keyword evidence="1 5" id="KW-0732">Signal</keyword>
<feature type="compositionally biased region" description="Polar residues" evidence="3">
    <location>
        <begin position="406"/>
        <end position="455"/>
    </location>
</feature>
<feature type="region of interest" description="Disordered" evidence="3">
    <location>
        <begin position="402"/>
        <end position="466"/>
    </location>
</feature>
<dbReference type="InterPro" id="IPR055355">
    <property type="entry name" value="ZP-C"/>
</dbReference>
<proteinExistence type="predicted"/>
<evidence type="ECO:0000313" key="7">
    <source>
        <dbReference type="EMBL" id="KAL2085112.1"/>
    </source>
</evidence>
<dbReference type="AlphaFoldDB" id="A0ABD1JD88"/>
<keyword evidence="4" id="KW-0812">Transmembrane</keyword>
<keyword evidence="4" id="KW-0472">Membrane</keyword>
<protein>
    <recommendedName>
        <fullName evidence="6">ZP domain-containing protein</fullName>
    </recommendedName>
</protein>
<comment type="caution">
    <text evidence="7">The sequence shown here is derived from an EMBL/GenBank/DDBJ whole genome shotgun (WGS) entry which is preliminary data.</text>
</comment>
<gene>
    <name evidence="7" type="ORF">ACEWY4_018432</name>
</gene>
<evidence type="ECO:0000256" key="5">
    <source>
        <dbReference type="SAM" id="SignalP"/>
    </source>
</evidence>
<dbReference type="InterPro" id="IPR001507">
    <property type="entry name" value="ZP_dom"/>
</dbReference>
<feature type="domain" description="ZP" evidence="6">
    <location>
        <begin position="40"/>
        <end position="401"/>
    </location>
</feature>
<dbReference type="SMART" id="SM00241">
    <property type="entry name" value="ZP"/>
    <property type="match status" value="1"/>
</dbReference>